<dbReference type="InterPro" id="IPR047296">
    <property type="entry name" value="GIY-YIG_UvrC_Cho"/>
</dbReference>
<gene>
    <name evidence="2" type="ORF">GCM10022223_64090</name>
</gene>
<dbReference type="PANTHER" id="PTHR30562:SF1">
    <property type="entry name" value="UVRABC SYSTEM PROTEIN C"/>
    <property type="match status" value="1"/>
</dbReference>
<dbReference type="SUPFAM" id="SSF82771">
    <property type="entry name" value="GIY-YIG endonuclease"/>
    <property type="match status" value="1"/>
</dbReference>
<dbReference type="CDD" id="cd10434">
    <property type="entry name" value="GIY-YIG_UvrC_Cho"/>
    <property type="match status" value="1"/>
</dbReference>
<dbReference type="Proteomes" id="UP001501074">
    <property type="component" value="Unassembled WGS sequence"/>
</dbReference>
<dbReference type="EMBL" id="BAAAZO010000012">
    <property type="protein sequence ID" value="GAA3636734.1"/>
    <property type="molecule type" value="Genomic_DNA"/>
</dbReference>
<reference evidence="3" key="1">
    <citation type="journal article" date="2019" name="Int. J. Syst. Evol. Microbiol.">
        <title>The Global Catalogue of Microorganisms (GCM) 10K type strain sequencing project: providing services to taxonomists for standard genome sequencing and annotation.</title>
        <authorList>
            <consortium name="The Broad Institute Genomics Platform"/>
            <consortium name="The Broad Institute Genome Sequencing Center for Infectious Disease"/>
            <person name="Wu L."/>
            <person name="Ma J."/>
        </authorList>
    </citation>
    <scope>NUCLEOTIDE SEQUENCE [LARGE SCALE GENOMIC DNA]</scope>
    <source>
        <strain evidence="3">JCM 16902</strain>
    </source>
</reference>
<dbReference type="Gene3D" id="3.40.1440.10">
    <property type="entry name" value="GIY-YIG endonuclease"/>
    <property type="match status" value="1"/>
</dbReference>
<dbReference type="Pfam" id="PF01541">
    <property type="entry name" value="GIY-YIG"/>
    <property type="match status" value="1"/>
</dbReference>
<dbReference type="RefSeq" id="WP_231481816.1">
    <property type="nucleotide sequence ID" value="NZ_BAAAZO010000012.1"/>
</dbReference>
<dbReference type="PROSITE" id="PS50164">
    <property type="entry name" value="GIY_YIG"/>
    <property type="match status" value="1"/>
</dbReference>
<dbReference type="InterPro" id="IPR035901">
    <property type="entry name" value="GIY-YIG_endonuc_sf"/>
</dbReference>
<protein>
    <recommendedName>
        <fullName evidence="1">GIY-YIG domain-containing protein</fullName>
    </recommendedName>
</protein>
<dbReference type="InterPro" id="IPR050066">
    <property type="entry name" value="UvrABC_protein_C"/>
</dbReference>
<evidence type="ECO:0000259" key="1">
    <source>
        <dbReference type="PROSITE" id="PS50164"/>
    </source>
</evidence>
<name>A0ABP7AP86_9ACTN</name>
<sequence>MSTRPAAVALLPAEPGVYRFRDDAGQVLYVGRAVHLRRRVGSYWGDLRDRPRLRRMMPQVARIEALVCDSGHEAAWAERNLLEHRKPRWNRVRGGLESPVWLRLDDSPVAPRLDFTFRPDPDDGRLYFGPYLGSTRARTAISALARCYPLAYTGSRLIGAQRDLAATRGVTALDRPALLATVTAVLARSGEAVPSALKELQVRRDAAAGELLFELAARIQDELEALTWVTSPQRATVPGGADADLIGWSDGMQFRLRVKAGRIYDWHQKATPAQAGHCGEWSPFLRRNAGLAAKLAAHPVG</sequence>
<dbReference type="SMART" id="SM00465">
    <property type="entry name" value="GIYc"/>
    <property type="match status" value="1"/>
</dbReference>
<keyword evidence="3" id="KW-1185">Reference proteome</keyword>
<feature type="domain" description="GIY-YIG" evidence="1">
    <location>
        <begin position="13"/>
        <end position="91"/>
    </location>
</feature>
<evidence type="ECO:0000313" key="3">
    <source>
        <dbReference type="Proteomes" id="UP001501074"/>
    </source>
</evidence>
<organism evidence="2 3">
    <name type="scientific">Kineosporia mesophila</name>
    <dbReference type="NCBI Taxonomy" id="566012"/>
    <lineage>
        <taxon>Bacteria</taxon>
        <taxon>Bacillati</taxon>
        <taxon>Actinomycetota</taxon>
        <taxon>Actinomycetes</taxon>
        <taxon>Kineosporiales</taxon>
        <taxon>Kineosporiaceae</taxon>
        <taxon>Kineosporia</taxon>
    </lineage>
</organism>
<dbReference type="PANTHER" id="PTHR30562">
    <property type="entry name" value="UVRC/OXIDOREDUCTASE"/>
    <property type="match status" value="1"/>
</dbReference>
<accession>A0ABP7AP86</accession>
<dbReference type="InterPro" id="IPR000305">
    <property type="entry name" value="GIY-YIG_endonuc"/>
</dbReference>
<evidence type="ECO:0000313" key="2">
    <source>
        <dbReference type="EMBL" id="GAA3636734.1"/>
    </source>
</evidence>
<proteinExistence type="predicted"/>
<comment type="caution">
    <text evidence="2">The sequence shown here is derived from an EMBL/GenBank/DDBJ whole genome shotgun (WGS) entry which is preliminary data.</text>
</comment>